<organism evidence="8 9">
    <name type="scientific">Variibacter gotjawalensis</name>
    <dbReference type="NCBI Taxonomy" id="1333996"/>
    <lineage>
        <taxon>Bacteria</taxon>
        <taxon>Pseudomonadati</taxon>
        <taxon>Pseudomonadota</taxon>
        <taxon>Alphaproteobacteria</taxon>
        <taxon>Hyphomicrobiales</taxon>
        <taxon>Nitrobacteraceae</taxon>
        <taxon>Variibacter</taxon>
    </lineage>
</organism>
<comment type="similarity">
    <text evidence="1">Belongs to the class IV-like SAM-binding methyltransferase superfamily. RNA methyltransferase TrmH family.</text>
</comment>
<dbReference type="NCBIfam" id="TIGR00050">
    <property type="entry name" value="rRNA_methyl_1"/>
    <property type="match status" value="1"/>
</dbReference>
<name>A0A0S3PV17_9BRAD</name>
<keyword evidence="3 8" id="KW-0808">Transferase</keyword>
<dbReference type="Proteomes" id="UP000236884">
    <property type="component" value="Chromosome"/>
</dbReference>
<feature type="domain" description="DUF559" evidence="7">
    <location>
        <begin position="293"/>
        <end position="397"/>
    </location>
</feature>
<dbReference type="GO" id="GO:0160206">
    <property type="term" value="F:tRNA (cytidine(32)/uridine(32)-2'-O)-methyltransferase activity"/>
    <property type="evidence" value="ECO:0007669"/>
    <property type="project" value="UniProtKB-EC"/>
</dbReference>
<evidence type="ECO:0000259" key="7">
    <source>
        <dbReference type="Pfam" id="PF04480"/>
    </source>
</evidence>
<dbReference type="SUPFAM" id="SSF75217">
    <property type="entry name" value="alpha/beta knot"/>
    <property type="match status" value="1"/>
</dbReference>
<dbReference type="PANTHER" id="PTHR42786">
    <property type="entry name" value="TRNA/RRNA METHYLTRANSFERASE"/>
    <property type="match status" value="1"/>
</dbReference>
<dbReference type="Gene3D" id="3.40.960.10">
    <property type="entry name" value="VSR Endonuclease"/>
    <property type="match status" value="1"/>
</dbReference>
<keyword evidence="2 5" id="KW-0489">Methyltransferase</keyword>
<dbReference type="GO" id="GO:0106339">
    <property type="term" value="F:tRNA (cytidine(32)-2'-O)-methyltransferase activity"/>
    <property type="evidence" value="ECO:0007669"/>
    <property type="project" value="RHEA"/>
</dbReference>
<proteinExistence type="inferred from homology"/>
<keyword evidence="4 5" id="KW-0949">S-adenosyl-L-methionine</keyword>
<gene>
    <name evidence="5 8" type="primary">trmJ</name>
    <name evidence="8" type="ORF">GJW-30_1_02290</name>
</gene>
<evidence type="ECO:0000256" key="3">
    <source>
        <dbReference type="ARBA" id="ARBA00022679"/>
    </source>
</evidence>
<evidence type="ECO:0000259" key="6">
    <source>
        <dbReference type="Pfam" id="PF00588"/>
    </source>
</evidence>
<feature type="domain" description="tRNA/rRNA methyltransferase SpoU type" evidence="6">
    <location>
        <begin position="19"/>
        <end position="169"/>
    </location>
</feature>
<evidence type="ECO:0000256" key="2">
    <source>
        <dbReference type="ARBA" id="ARBA00022603"/>
    </source>
</evidence>
<reference evidence="8 9" key="1">
    <citation type="submission" date="2015-08" db="EMBL/GenBank/DDBJ databases">
        <title>Investigation of the bacterial diversity of lava forest soil.</title>
        <authorList>
            <person name="Lee J.S."/>
        </authorList>
    </citation>
    <scope>NUCLEOTIDE SEQUENCE [LARGE SCALE GENOMIC DNA]</scope>
    <source>
        <strain evidence="8 9">GJW-30</strain>
    </source>
</reference>
<dbReference type="CDD" id="cd18093">
    <property type="entry name" value="SpoU-like_TrmJ"/>
    <property type="match status" value="1"/>
</dbReference>
<dbReference type="InterPro" id="IPR029026">
    <property type="entry name" value="tRNA_m1G_MTases_N"/>
</dbReference>
<dbReference type="Pfam" id="PF00588">
    <property type="entry name" value="SpoU_methylase"/>
    <property type="match status" value="1"/>
</dbReference>
<dbReference type="GO" id="GO:0002128">
    <property type="term" value="P:tRNA nucleoside ribose methylation"/>
    <property type="evidence" value="ECO:0007669"/>
    <property type="project" value="TreeGrafter"/>
</dbReference>
<evidence type="ECO:0000256" key="4">
    <source>
        <dbReference type="ARBA" id="ARBA00022691"/>
    </source>
</evidence>
<dbReference type="InterPro" id="IPR007569">
    <property type="entry name" value="DUF559"/>
</dbReference>
<dbReference type="Gene3D" id="1.10.8.590">
    <property type="match status" value="1"/>
</dbReference>
<dbReference type="InterPro" id="IPR029028">
    <property type="entry name" value="Alpha/beta_knot_MTases"/>
</dbReference>
<dbReference type="EC" id="2.1.1.200" evidence="5"/>
<keyword evidence="9" id="KW-1185">Reference proteome</keyword>
<dbReference type="PANTHER" id="PTHR42786:SF7">
    <property type="entry name" value="TRNA_RRNA METHYLTRANSFERASE SPOU TYPE DOMAIN-CONTAINING PROTEIN"/>
    <property type="match status" value="1"/>
</dbReference>
<evidence type="ECO:0000313" key="8">
    <source>
        <dbReference type="EMBL" id="BAT59757.1"/>
    </source>
</evidence>
<comment type="catalytic activity">
    <reaction evidence="5">
        <text>uridine(32) in tRNA + S-adenosyl-L-methionine = 2'-O-methyluridine(32) in tRNA + S-adenosyl-L-homocysteine + H(+)</text>
        <dbReference type="Rhea" id="RHEA:42936"/>
        <dbReference type="Rhea" id="RHEA-COMP:10107"/>
        <dbReference type="Rhea" id="RHEA-COMP:10290"/>
        <dbReference type="ChEBI" id="CHEBI:15378"/>
        <dbReference type="ChEBI" id="CHEBI:57856"/>
        <dbReference type="ChEBI" id="CHEBI:59789"/>
        <dbReference type="ChEBI" id="CHEBI:65315"/>
        <dbReference type="ChEBI" id="CHEBI:74478"/>
        <dbReference type="EC" id="2.1.1.200"/>
    </reaction>
</comment>
<comment type="subcellular location">
    <subcellularLocation>
        <location evidence="5">Cytoplasm</location>
    </subcellularLocation>
</comment>
<evidence type="ECO:0000313" key="9">
    <source>
        <dbReference type="Proteomes" id="UP000236884"/>
    </source>
</evidence>
<protein>
    <recommendedName>
        <fullName evidence="5">tRNA (cytidine/uridine-2'-O-)-methyltransferase TrmJ</fullName>
        <ecNumber evidence="5">2.1.1.200</ecNumber>
    </recommendedName>
    <alternativeName>
        <fullName evidence="5">tRNA (cytidine(32)/uridine(32)-2'-O)-methyltransferase</fullName>
    </alternativeName>
    <alternativeName>
        <fullName evidence="5">tRNA Cm32/Um32 methyltransferase</fullName>
    </alternativeName>
</protein>
<sequence>MPGSGTDKTKRWVEEPSPIVILVEPQLGDNIGTCARAMANFGLSELRLVKPRDPWPNDRAYVTASGANRVLDNVKLYDSVKDAIADCTLVLATTARAHDQAKPVVSAEEAARVMQPRIGAGENVAILFGREKWGLENDEVGLADQIVTLPVNPAFASLNLAQAVLILGYEWFKLATENKLPFAMPQRSPGVKKEQLQAFFDNLERELEKVEFFRPAEKKPTMQVNLQNIFHRMAPTQQDIQTLQGVIMAIAHGRKGPARGGSMDGAEAAALRTLLAEHSEGTTRATRAPARGLSRLLRRNPTEAERILWDALTKDRRFAGQGFKRQVPIGPYIADLVSIPLRTVIDVVPADESEEAAKTRAKKREWMAARDYRIVPLTAQDIENDVTSVLAKVEKALAA</sequence>
<dbReference type="Gene3D" id="3.40.1280.10">
    <property type="match status" value="1"/>
</dbReference>
<dbReference type="AlphaFoldDB" id="A0A0S3PV17"/>
<keyword evidence="5" id="KW-0819">tRNA processing</keyword>
<dbReference type="Pfam" id="PF04480">
    <property type="entry name" value="DUF559"/>
    <property type="match status" value="1"/>
</dbReference>
<dbReference type="InterPro" id="IPR001537">
    <property type="entry name" value="SpoU_MeTrfase"/>
</dbReference>
<dbReference type="OrthoDB" id="9806346at2"/>
<keyword evidence="5" id="KW-0963">Cytoplasm</keyword>
<evidence type="ECO:0000256" key="1">
    <source>
        <dbReference type="ARBA" id="ARBA00007228"/>
    </source>
</evidence>
<comment type="function">
    <text evidence="5">Catalyzes the formation of 2'O-methylated cytidine (Cm32) or 2'O-methylated uridine (Um32) at position 32 in tRNA.</text>
</comment>
<dbReference type="GO" id="GO:0005829">
    <property type="term" value="C:cytosol"/>
    <property type="evidence" value="ECO:0007669"/>
    <property type="project" value="TreeGrafter"/>
</dbReference>
<dbReference type="GO" id="GO:0003723">
    <property type="term" value="F:RNA binding"/>
    <property type="evidence" value="ECO:0007669"/>
    <property type="project" value="InterPro"/>
</dbReference>
<comment type="catalytic activity">
    <reaction evidence="5">
        <text>cytidine(32) in tRNA + S-adenosyl-L-methionine = 2'-O-methylcytidine(32) in tRNA + S-adenosyl-L-homocysteine + H(+)</text>
        <dbReference type="Rhea" id="RHEA:42932"/>
        <dbReference type="Rhea" id="RHEA-COMP:10288"/>
        <dbReference type="Rhea" id="RHEA-COMP:10289"/>
        <dbReference type="ChEBI" id="CHEBI:15378"/>
        <dbReference type="ChEBI" id="CHEBI:57856"/>
        <dbReference type="ChEBI" id="CHEBI:59789"/>
        <dbReference type="ChEBI" id="CHEBI:74495"/>
        <dbReference type="ChEBI" id="CHEBI:82748"/>
        <dbReference type="EC" id="2.1.1.200"/>
    </reaction>
</comment>
<dbReference type="EMBL" id="AP014946">
    <property type="protein sequence ID" value="BAT59757.1"/>
    <property type="molecule type" value="Genomic_DNA"/>
</dbReference>
<accession>A0A0S3PV17</accession>
<comment type="subunit">
    <text evidence="5">Homodimer.</text>
</comment>
<dbReference type="InterPro" id="IPR004384">
    <property type="entry name" value="RNA_MeTrfase_TrmJ/LasT"/>
</dbReference>
<dbReference type="KEGG" id="vgo:GJW-30_1_02290"/>
<dbReference type="RefSeq" id="WP_096355390.1">
    <property type="nucleotide sequence ID" value="NZ_AP014946.1"/>
</dbReference>
<evidence type="ECO:0000256" key="5">
    <source>
        <dbReference type="RuleBase" id="RU362024"/>
    </source>
</evidence>